<dbReference type="InterPro" id="IPR055119">
    <property type="entry name" value="Mig18_Fn1"/>
</dbReference>
<dbReference type="AlphaFoldDB" id="A0A914DBI4"/>
<dbReference type="Pfam" id="PF23003">
    <property type="entry name" value="Fn1_2"/>
    <property type="match status" value="1"/>
</dbReference>
<accession>A0A914DBI4</accession>
<evidence type="ECO:0000313" key="2">
    <source>
        <dbReference type="Proteomes" id="UP000887540"/>
    </source>
</evidence>
<name>A0A914DBI4_9BILA</name>
<evidence type="ECO:0000313" key="3">
    <source>
        <dbReference type="WBParaSite" id="ACRNAN_scaffold2122.g12337.t1"/>
    </source>
</evidence>
<reference evidence="3" key="1">
    <citation type="submission" date="2022-11" db="UniProtKB">
        <authorList>
            <consortium name="WormBaseParasite"/>
        </authorList>
    </citation>
    <scope>IDENTIFICATION</scope>
</reference>
<keyword evidence="2" id="KW-1185">Reference proteome</keyword>
<protein>
    <recommendedName>
        <fullName evidence="1">Abnormal cell migration protein 18-like fibronectin type I domain-containing protein</fullName>
    </recommendedName>
</protein>
<dbReference type="WBParaSite" id="ACRNAN_scaffold2122.g12337.t1">
    <property type="protein sequence ID" value="ACRNAN_scaffold2122.g12337.t1"/>
    <property type="gene ID" value="ACRNAN_scaffold2122.g12337"/>
</dbReference>
<organism evidence="2 3">
    <name type="scientific">Acrobeloides nanus</name>
    <dbReference type="NCBI Taxonomy" id="290746"/>
    <lineage>
        <taxon>Eukaryota</taxon>
        <taxon>Metazoa</taxon>
        <taxon>Ecdysozoa</taxon>
        <taxon>Nematoda</taxon>
        <taxon>Chromadorea</taxon>
        <taxon>Rhabditida</taxon>
        <taxon>Tylenchina</taxon>
        <taxon>Cephalobomorpha</taxon>
        <taxon>Cephaloboidea</taxon>
        <taxon>Cephalobidae</taxon>
        <taxon>Acrobeloides</taxon>
    </lineage>
</organism>
<sequence length="82" mass="9365">MSTVCDESLKFGRNFKEGEEHRANHLIYKCQHGFMHPIGCFVDNKDLEPGQSFIDEATNSRHECFRRGSLIGYGYTSPSSIH</sequence>
<dbReference type="Proteomes" id="UP000887540">
    <property type="component" value="Unplaced"/>
</dbReference>
<evidence type="ECO:0000259" key="1">
    <source>
        <dbReference type="Pfam" id="PF23003"/>
    </source>
</evidence>
<proteinExistence type="predicted"/>
<feature type="domain" description="Abnormal cell migration protein 18-like fibronectin type I" evidence="1">
    <location>
        <begin position="10"/>
        <end position="68"/>
    </location>
</feature>